<dbReference type="EMBL" id="OV696688">
    <property type="protein sequence ID" value="CAH1259084.1"/>
    <property type="molecule type" value="Genomic_DNA"/>
</dbReference>
<feature type="transmembrane region" description="Helical" evidence="2">
    <location>
        <begin position="102"/>
        <end position="128"/>
    </location>
</feature>
<gene>
    <name evidence="3" type="primary">Hypp2148</name>
    <name evidence="3" type="ORF">BLAG_LOCUS16469</name>
</gene>
<keyword evidence="2" id="KW-0812">Transmembrane</keyword>
<reference evidence="3" key="1">
    <citation type="submission" date="2022-01" db="EMBL/GenBank/DDBJ databases">
        <authorList>
            <person name="Braso-Vives M."/>
        </authorList>
    </citation>
    <scope>NUCLEOTIDE SEQUENCE</scope>
</reference>
<organism evidence="3 4">
    <name type="scientific">Branchiostoma lanceolatum</name>
    <name type="common">Common lancelet</name>
    <name type="synonym">Amphioxus lanceolatum</name>
    <dbReference type="NCBI Taxonomy" id="7740"/>
    <lineage>
        <taxon>Eukaryota</taxon>
        <taxon>Metazoa</taxon>
        <taxon>Chordata</taxon>
        <taxon>Cephalochordata</taxon>
        <taxon>Leptocardii</taxon>
        <taxon>Amphioxiformes</taxon>
        <taxon>Branchiostomatidae</taxon>
        <taxon>Branchiostoma</taxon>
    </lineage>
</organism>
<evidence type="ECO:0000313" key="3">
    <source>
        <dbReference type="EMBL" id="CAH1259084.1"/>
    </source>
</evidence>
<sequence length="324" mass="36161">MGACAGGVYLQFAGYTKPAVSFLGIPCATIWVPCLNILAALIVITASARGRSSKDSYIMTVAMYSSIAAVVPSALELVLGFMATIEEHEYQIPREVEGVSPYALLTAAAVEVFGLFLLILTIIIAILCHRMLVRHRVNKYLLGTKWAQCKDRPDEDDIGVDHSPLPPLYLYLYSRYNHPVTRHISFCICIASLASFTGAWPWWSVCFVVPIPDHALQKFEANGFTSSYPYDWVSADDDARNKPLVESPFRPQRKPQRQVSRSSSSRRVRWGGVTSPDGKPRAPESPQKPPGGKRVRRSATTNNKHRDKNRRKPAVKSMRNAWEI</sequence>
<accession>A0A8K0ERN1</accession>
<feature type="region of interest" description="Disordered" evidence="1">
    <location>
        <begin position="243"/>
        <end position="324"/>
    </location>
</feature>
<feature type="transmembrane region" description="Helical" evidence="2">
    <location>
        <begin position="20"/>
        <end position="44"/>
    </location>
</feature>
<dbReference type="Proteomes" id="UP000838412">
    <property type="component" value="Chromosome 3"/>
</dbReference>
<proteinExistence type="predicted"/>
<feature type="transmembrane region" description="Helical" evidence="2">
    <location>
        <begin position="56"/>
        <end position="82"/>
    </location>
</feature>
<dbReference type="OrthoDB" id="10024680at2759"/>
<feature type="compositionally biased region" description="Basic residues" evidence="1">
    <location>
        <begin position="291"/>
        <end position="314"/>
    </location>
</feature>
<feature type="transmembrane region" description="Helical" evidence="2">
    <location>
        <begin position="184"/>
        <end position="203"/>
    </location>
</feature>
<name>A0A8K0ERN1_BRALA</name>
<keyword evidence="2" id="KW-0472">Membrane</keyword>
<evidence type="ECO:0000256" key="1">
    <source>
        <dbReference type="SAM" id="MobiDB-lite"/>
    </source>
</evidence>
<protein>
    <submittedName>
        <fullName evidence="3">Hypp2148 protein</fullName>
    </submittedName>
</protein>
<keyword evidence="2" id="KW-1133">Transmembrane helix</keyword>
<evidence type="ECO:0000313" key="4">
    <source>
        <dbReference type="Proteomes" id="UP000838412"/>
    </source>
</evidence>
<keyword evidence="4" id="KW-1185">Reference proteome</keyword>
<evidence type="ECO:0000256" key="2">
    <source>
        <dbReference type="SAM" id="Phobius"/>
    </source>
</evidence>
<dbReference type="AlphaFoldDB" id="A0A8K0ERN1"/>